<dbReference type="PANTHER" id="PTHR37293:SF5">
    <property type="entry name" value="DNA REPLICATION PROTEIN"/>
    <property type="match status" value="1"/>
</dbReference>
<evidence type="ECO:0000313" key="4">
    <source>
        <dbReference type="EMBL" id="TXC93443.1"/>
    </source>
</evidence>
<evidence type="ECO:0000256" key="1">
    <source>
        <dbReference type="ARBA" id="ARBA00093462"/>
    </source>
</evidence>
<comment type="similarity">
    <text evidence="1">Belongs to the DnaB/DnaD family.</text>
</comment>
<feature type="compositionally biased region" description="Basic and acidic residues" evidence="2">
    <location>
        <begin position="175"/>
        <end position="188"/>
    </location>
</feature>
<dbReference type="Pfam" id="PF07261">
    <property type="entry name" value="DnaB_2"/>
    <property type="match status" value="1"/>
</dbReference>
<name>A0A5C6W7R6_9BACI</name>
<dbReference type="Gene3D" id="1.10.10.630">
    <property type="entry name" value="DnaD domain-like"/>
    <property type="match status" value="1"/>
</dbReference>
<dbReference type="PANTHER" id="PTHR37293">
    <property type="entry name" value="PHAGE REPLICATION PROTEIN-RELATED"/>
    <property type="match status" value="1"/>
</dbReference>
<gene>
    <name evidence="4" type="ORF">FS935_00850</name>
</gene>
<sequence length="315" mass="36462">MIRCDFWEDLEVSDVMTIEDRYFYFFLLTNFRTTQIGIYKISPKKISSDTDLSIEKVHSLVDRFVNHHKLIRYNPATKEVAIKNWGKHNLNKGGKPMMDCIKSELKQVIDMSLIPFISEGIEKKEMRSLYDDYYNKNNVNQYSSNPIEEHTNQDSKSENLDENESVIISATEQDQQEKDNNSKAESDSNIKQLPQKQETKGVKEIVEFWDNNGFGVSNMNAKEQLLSWLDASNFSQPKKVILKALTIACANNKRKLNYVIGILKNWDHQSLRTVEEIDLYQEKQNKNQKQNTYNEKAGRAIPGEFVLDITAGEDG</sequence>
<dbReference type="NCBIfam" id="TIGR01446">
    <property type="entry name" value="DnaD_dom"/>
    <property type="match status" value="1"/>
</dbReference>
<dbReference type="Proteomes" id="UP000321363">
    <property type="component" value="Unassembled WGS sequence"/>
</dbReference>
<keyword evidence="5" id="KW-1185">Reference proteome</keyword>
<organism evidence="4 5">
    <name type="scientific">Metabacillus litoralis</name>
    <dbReference type="NCBI Taxonomy" id="152268"/>
    <lineage>
        <taxon>Bacteria</taxon>
        <taxon>Bacillati</taxon>
        <taxon>Bacillota</taxon>
        <taxon>Bacilli</taxon>
        <taxon>Bacillales</taxon>
        <taxon>Bacillaceae</taxon>
        <taxon>Metabacillus</taxon>
    </lineage>
</organism>
<dbReference type="InterPro" id="IPR006343">
    <property type="entry name" value="DnaB/C_C"/>
</dbReference>
<reference evidence="4 5" key="1">
    <citation type="journal article" date="2005" name="Int. J. Syst. Evol. Microbiol.">
        <title>Bacillus litoralis sp. nov., isolated from a tidal flat of the Yellow Sea in Korea.</title>
        <authorList>
            <person name="Yoon J.H."/>
            <person name="Oh T.K."/>
        </authorList>
    </citation>
    <scope>NUCLEOTIDE SEQUENCE [LARGE SCALE GENOMIC DNA]</scope>
    <source>
        <strain evidence="4 5">SW-211</strain>
    </source>
</reference>
<feature type="region of interest" description="Disordered" evidence="2">
    <location>
        <begin position="141"/>
        <end position="197"/>
    </location>
</feature>
<evidence type="ECO:0000259" key="3">
    <source>
        <dbReference type="Pfam" id="PF07261"/>
    </source>
</evidence>
<evidence type="ECO:0000313" key="5">
    <source>
        <dbReference type="Proteomes" id="UP000321363"/>
    </source>
</evidence>
<dbReference type="OrthoDB" id="3199595at2"/>
<accession>A0A5C6W7R6</accession>
<evidence type="ECO:0000256" key="2">
    <source>
        <dbReference type="SAM" id="MobiDB-lite"/>
    </source>
</evidence>
<feature type="compositionally biased region" description="Basic and acidic residues" evidence="2">
    <location>
        <begin position="147"/>
        <end position="159"/>
    </location>
</feature>
<feature type="domain" description="DnaB/C C-terminal" evidence="3">
    <location>
        <begin position="208"/>
        <end position="280"/>
    </location>
</feature>
<comment type="caution">
    <text evidence="4">The sequence shown here is derived from an EMBL/GenBank/DDBJ whole genome shotgun (WGS) entry which is preliminary data.</text>
</comment>
<dbReference type="AlphaFoldDB" id="A0A5C6W7R6"/>
<protein>
    <submittedName>
        <fullName evidence="4">DnaD domain protein</fullName>
    </submittedName>
</protein>
<proteinExistence type="inferred from homology"/>
<dbReference type="SUPFAM" id="SSF158499">
    <property type="entry name" value="DnaD domain-like"/>
    <property type="match status" value="1"/>
</dbReference>
<dbReference type="EMBL" id="VOQF01000001">
    <property type="protein sequence ID" value="TXC93443.1"/>
    <property type="molecule type" value="Genomic_DNA"/>
</dbReference>
<dbReference type="InterPro" id="IPR034829">
    <property type="entry name" value="DnaD-like_sf"/>
</dbReference>
<dbReference type="InterPro" id="IPR053162">
    <property type="entry name" value="DnaD"/>
</dbReference>